<evidence type="ECO:0000313" key="2">
    <source>
        <dbReference type="Proteomes" id="UP001226434"/>
    </source>
</evidence>
<gene>
    <name evidence="1" type="ORF">QJ048_09410</name>
</gene>
<evidence type="ECO:0008006" key="3">
    <source>
        <dbReference type="Google" id="ProtNLM"/>
    </source>
</evidence>
<proteinExistence type="predicted"/>
<organism evidence="1 2">
    <name type="scientific">Pinibacter soli</name>
    <dbReference type="NCBI Taxonomy" id="3044211"/>
    <lineage>
        <taxon>Bacteria</taxon>
        <taxon>Pseudomonadati</taxon>
        <taxon>Bacteroidota</taxon>
        <taxon>Chitinophagia</taxon>
        <taxon>Chitinophagales</taxon>
        <taxon>Chitinophagaceae</taxon>
        <taxon>Pinibacter</taxon>
    </lineage>
</organism>
<keyword evidence="2" id="KW-1185">Reference proteome</keyword>
<accession>A0ABT6RBQ2</accession>
<comment type="caution">
    <text evidence="1">The sequence shown here is derived from an EMBL/GenBank/DDBJ whole genome shotgun (WGS) entry which is preliminary data.</text>
</comment>
<evidence type="ECO:0000313" key="1">
    <source>
        <dbReference type="EMBL" id="MDI3319988.1"/>
    </source>
</evidence>
<protein>
    <recommendedName>
        <fullName evidence="3">Quercetin 2,3-dioxygenase C-terminal cupin domain-containing protein</fullName>
    </recommendedName>
</protein>
<dbReference type="EMBL" id="JASBRG010000005">
    <property type="protein sequence ID" value="MDI3319988.1"/>
    <property type="molecule type" value="Genomic_DNA"/>
</dbReference>
<sequence>MKNFLYIGQQPHNSTILFDEQGKKVQKDIRLAAGDEALLPEENPVVIALVANGLLVESKQNSTPKNSK</sequence>
<reference evidence="1 2" key="1">
    <citation type="submission" date="2023-05" db="EMBL/GenBank/DDBJ databases">
        <title>Genome sequence of Pinibacter sp. MAH-24.</title>
        <authorList>
            <person name="Huq M.A."/>
        </authorList>
    </citation>
    <scope>NUCLEOTIDE SEQUENCE [LARGE SCALE GENOMIC DNA]</scope>
    <source>
        <strain evidence="1 2">MAH-24</strain>
    </source>
</reference>
<name>A0ABT6RBQ2_9BACT</name>
<dbReference type="RefSeq" id="WP_282334088.1">
    <property type="nucleotide sequence ID" value="NZ_JASBRG010000005.1"/>
</dbReference>
<dbReference type="Proteomes" id="UP001226434">
    <property type="component" value="Unassembled WGS sequence"/>
</dbReference>